<dbReference type="AlphaFoldDB" id="A0A975NXR0"/>
<dbReference type="PIRSF" id="PIRSF007028">
    <property type="entry name" value="UCP007028"/>
    <property type="match status" value="1"/>
</dbReference>
<dbReference type="InterPro" id="IPR011008">
    <property type="entry name" value="Dimeric_a/b-barrel"/>
</dbReference>
<evidence type="ECO:0000313" key="2">
    <source>
        <dbReference type="Proteomes" id="UP000676951"/>
    </source>
</evidence>
<dbReference type="Proteomes" id="UP000676951">
    <property type="component" value="Chromosome"/>
</dbReference>
<dbReference type="SUPFAM" id="SSF54909">
    <property type="entry name" value="Dimeric alpha+beta barrel"/>
    <property type="match status" value="1"/>
</dbReference>
<dbReference type="RefSeq" id="WP_215604112.1">
    <property type="nucleotide sequence ID" value="NZ_CP076136.1"/>
</dbReference>
<sequence>MPYVDGFIVAVPRKNLAAYRKMSTKCGKVWREHGALDYREWVAEDVKVGKLTSFPRAVKLKPNETVIFSWITYKSRAQRDKVNAKVMADPRLKNMMDPKSVPFDGKRMIYGGFESLVKV</sequence>
<gene>
    <name evidence="1" type="ORF">KMZ93_26105</name>
</gene>
<accession>A0A975NXR0</accession>
<evidence type="ECO:0000313" key="1">
    <source>
        <dbReference type="EMBL" id="QWG23357.1"/>
    </source>
</evidence>
<dbReference type="InterPro" id="IPR009874">
    <property type="entry name" value="DUF1428"/>
</dbReference>
<dbReference type="EMBL" id="CP076136">
    <property type="protein sequence ID" value="QWG23357.1"/>
    <property type="molecule type" value="Genomic_DNA"/>
</dbReference>
<dbReference type="Pfam" id="PF07237">
    <property type="entry name" value="DUF1428"/>
    <property type="match status" value="1"/>
</dbReference>
<protein>
    <submittedName>
        <fullName evidence="1">DUF1428 domain-containing protein</fullName>
    </submittedName>
</protein>
<proteinExistence type="predicted"/>
<organism evidence="1 2">
    <name type="scientific">Bradyrhizobium sediminis</name>
    <dbReference type="NCBI Taxonomy" id="2840469"/>
    <lineage>
        <taxon>Bacteria</taxon>
        <taxon>Pseudomonadati</taxon>
        <taxon>Pseudomonadota</taxon>
        <taxon>Alphaproteobacteria</taxon>
        <taxon>Hyphomicrobiales</taxon>
        <taxon>Nitrobacteraceae</taxon>
        <taxon>Bradyrhizobium</taxon>
    </lineage>
</organism>
<keyword evidence="2" id="KW-1185">Reference proteome</keyword>
<reference evidence="1 2" key="1">
    <citation type="submission" date="2021-06" db="EMBL/GenBank/DDBJ databases">
        <title>Bradyrhizobium sp. S2-11-4 Genome sequencing.</title>
        <authorList>
            <person name="Jin L."/>
        </authorList>
    </citation>
    <scope>NUCLEOTIDE SEQUENCE [LARGE SCALE GENOMIC DNA]</scope>
    <source>
        <strain evidence="1 2">S2-11-4</strain>
    </source>
</reference>
<name>A0A975NXR0_9BRAD</name>
<dbReference type="Gene3D" id="3.30.70.100">
    <property type="match status" value="1"/>
</dbReference>